<dbReference type="SUPFAM" id="SSF47616">
    <property type="entry name" value="GST C-terminal domain-like"/>
    <property type="match status" value="1"/>
</dbReference>
<dbReference type="Proteomes" id="UP000019464">
    <property type="component" value="Unassembled WGS sequence"/>
</dbReference>
<gene>
    <name evidence="2" type="ORF">D791_02335</name>
</gene>
<organism evidence="2 3">
    <name type="scientific">Nitrincola nitratireducens</name>
    <dbReference type="NCBI Taxonomy" id="1229521"/>
    <lineage>
        <taxon>Bacteria</taxon>
        <taxon>Pseudomonadati</taxon>
        <taxon>Pseudomonadota</taxon>
        <taxon>Gammaproteobacteria</taxon>
        <taxon>Oceanospirillales</taxon>
        <taxon>Oceanospirillaceae</taxon>
        <taxon>Nitrincola</taxon>
    </lineage>
</organism>
<dbReference type="OrthoDB" id="8634103at2"/>
<dbReference type="SUPFAM" id="SSF52833">
    <property type="entry name" value="Thioredoxin-like"/>
    <property type="match status" value="1"/>
</dbReference>
<dbReference type="Gene3D" id="3.40.30.10">
    <property type="entry name" value="Glutaredoxin"/>
    <property type="match status" value="1"/>
</dbReference>
<proteinExistence type="predicted"/>
<dbReference type="RefSeq" id="WP_036511390.1">
    <property type="nucleotide sequence ID" value="NZ_AONB01000011.1"/>
</dbReference>
<dbReference type="PANTHER" id="PTHR44051:SF8">
    <property type="entry name" value="GLUTATHIONE S-TRANSFERASE GSTA"/>
    <property type="match status" value="1"/>
</dbReference>
<reference evidence="3" key="1">
    <citation type="submission" date="2012-11" db="EMBL/GenBank/DDBJ databases">
        <authorList>
            <person name="Singh A."/>
            <person name="Pinnaka A.K."/>
            <person name="Vaidya B."/>
        </authorList>
    </citation>
    <scope>NUCLEOTIDE SEQUENCE [LARGE SCALE GENOMIC DNA]</scope>
    <source>
        <strain evidence="3">AK23</strain>
    </source>
</reference>
<reference evidence="2 3" key="2">
    <citation type="journal article" date="2015" name="Syst. Appl. Microbiol.">
        <title>Nitrincola nitratireducens sp. nov. isolated from a haloalkaline crater lake.</title>
        <authorList>
            <person name="Singh A."/>
            <person name="Vaidya B."/>
            <person name="Tanuku N.R."/>
            <person name="Pinnaka A.K."/>
        </authorList>
    </citation>
    <scope>NUCLEOTIDE SEQUENCE [LARGE SCALE GENOMIC DNA]</scope>
    <source>
        <strain evidence="2 3">AK23</strain>
    </source>
</reference>
<dbReference type="AlphaFoldDB" id="W9VJI7"/>
<keyword evidence="3" id="KW-1185">Reference proteome</keyword>
<comment type="caution">
    <text evidence="2">The sequence shown here is derived from an EMBL/GenBank/DDBJ whole genome shotgun (WGS) entry which is preliminary data.</text>
</comment>
<dbReference type="PROSITE" id="PS50404">
    <property type="entry name" value="GST_NTER"/>
    <property type="match status" value="1"/>
</dbReference>
<dbReference type="CDD" id="cd00570">
    <property type="entry name" value="GST_N_family"/>
    <property type="match status" value="1"/>
</dbReference>
<feature type="domain" description="GST N-terminal" evidence="1">
    <location>
        <begin position="1"/>
        <end position="77"/>
    </location>
</feature>
<evidence type="ECO:0000313" key="3">
    <source>
        <dbReference type="Proteomes" id="UP000019464"/>
    </source>
</evidence>
<dbReference type="PANTHER" id="PTHR44051">
    <property type="entry name" value="GLUTATHIONE S-TRANSFERASE-RELATED"/>
    <property type="match status" value="1"/>
</dbReference>
<dbReference type="GO" id="GO:0016740">
    <property type="term" value="F:transferase activity"/>
    <property type="evidence" value="ECO:0007669"/>
    <property type="project" value="UniProtKB-KW"/>
</dbReference>
<dbReference type="Gene3D" id="1.20.1050.10">
    <property type="match status" value="1"/>
</dbReference>
<dbReference type="InterPro" id="IPR036282">
    <property type="entry name" value="Glutathione-S-Trfase_C_sf"/>
</dbReference>
<dbReference type="EMBL" id="AONB01000011">
    <property type="protein sequence ID" value="EXJ10730.1"/>
    <property type="molecule type" value="Genomic_DNA"/>
</dbReference>
<dbReference type="Pfam" id="PF13417">
    <property type="entry name" value="GST_N_3"/>
    <property type="match status" value="1"/>
</dbReference>
<dbReference type="STRING" id="1229521.D791_02335"/>
<name>W9VJI7_9GAMM</name>
<evidence type="ECO:0000259" key="1">
    <source>
        <dbReference type="PROSITE" id="PS50404"/>
    </source>
</evidence>
<dbReference type="InterPro" id="IPR004045">
    <property type="entry name" value="Glutathione_S-Trfase_N"/>
</dbReference>
<accession>W9VJI7</accession>
<dbReference type="InterPro" id="IPR036249">
    <property type="entry name" value="Thioredoxin-like_sf"/>
</dbReference>
<evidence type="ECO:0000313" key="2">
    <source>
        <dbReference type="EMBL" id="EXJ10730.1"/>
    </source>
</evidence>
<sequence>MKLYGSSTSPFVRRLRVFLSGLDHEFININIYEEEGRSILKSINPALKIPMLVDGEKVIFDSRIIFQYLNQAYVKDAWTINDDNNLTLINAANDSYVELFLLEKSGIDTSQDALFFNLQHERIQSTLDVLNTSASQGSFDTWNFASISLFCLIDWALFRSLNTFDAYPHLYTFYQNNLDRPIVKSTDPRD</sequence>
<keyword evidence="2" id="KW-0808">Transferase</keyword>
<protein>
    <submittedName>
        <fullName evidence="2">Putative glutathione S-transferase</fullName>
    </submittedName>
</protein>